<comment type="cofactor">
    <cofactor evidence="1">
        <name>Fe cation</name>
        <dbReference type="ChEBI" id="CHEBI:24875"/>
    </cofactor>
</comment>
<accession>A0A7D9E4U1</accession>
<dbReference type="Pfam" id="PF05721">
    <property type="entry name" value="PhyH"/>
    <property type="match status" value="1"/>
</dbReference>
<evidence type="ECO:0000256" key="1">
    <source>
        <dbReference type="ARBA" id="ARBA00001962"/>
    </source>
</evidence>
<organism evidence="3 4">
    <name type="scientific">Paramuricea clavata</name>
    <name type="common">Red gorgonian</name>
    <name type="synonym">Violescent sea-whip</name>
    <dbReference type="NCBI Taxonomy" id="317549"/>
    <lineage>
        <taxon>Eukaryota</taxon>
        <taxon>Metazoa</taxon>
        <taxon>Cnidaria</taxon>
        <taxon>Anthozoa</taxon>
        <taxon>Octocorallia</taxon>
        <taxon>Malacalcyonacea</taxon>
        <taxon>Plexauridae</taxon>
        <taxon>Paramuricea</taxon>
    </lineage>
</organism>
<proteinExistence type="predicted"/>
<evidence type="ECO:0000313" key="4">
    <source>
        <dbReference type="Proteomes" id="UP001152795"/>
    </source>
</evidence>
<comment type="caution">
    <text evidence="3">The sequence shown here is derived from an EMBL/GenBank/DDBJ whole genome shotgun (WGS) entry which is preliminary data.</text>
</comment>
<dbReference type="Gene3D" id="2.60.120.620">
    <property type="entry name" value="q2cbj1_9rhob like domain"/>
    <property type="match status" value="1"/>
</dbReference>
<sequence length="222" mass="25253">MSGEINTTSHRQDLGGHESQKNKGEENVCQIMWPSLYVPSLMQGPLHERVRAINNIVIGADAAFDFDMLIAKGPNTNTITPWHQDESYWPDMPDKRVTTCWVALDDSTLENGCMWFVPGSHKLPLREHHPAGKGAHVLECVCSEDEGAPQPLKRGSCTFHSGRTLHYSRGNSTDGYRRAYITNYRPEAMIRWERERNFSHGKEGVDETKREDVVIVRRHNAK</sequence>
<reference evidence="3" key="1">
    <citation type="submission" date="2020-04" db="EMBL/GenBank/DDBJ databases">
        <authorList>
            <person name="Alioto T."/>
            <person name="Alioto T."/>
            <person name="Gomez Garrido J."/>
        </authorList>
    </citation>
    <scope>NUCLEOTIDE SEQUENCE</scope>
    <source>
        <strain evidence="3">A484AB</strain>
    </source>
</reference>
<dbReference type="PANTHER" id="PTHR20883:SF46">
    <property type="entry name" value="PHYTANOYL-COA HYDROXYLASE"/>
    <property type="match status" value="1"/>
</dbReference>
<dbReference type="AlphaFoldDB" id="A0A7D9E4U1"/>
<keyword evidence="3" id="KW-0223">Dioxygenase</keyword>
<keyword evidence="4" id="KW-1185">Reference proteome</keyword>
<dbReference type="Proteomes" id="UP001152795">
    <property type="component" value="Unassembled WGS sequence"/>
</dbReference>
<dbReference type="OrthoDB" id="445007at2759"/>
<feature type="region of interest" description="Disordered" evidence="2">
    <location>
        <begin position="1"/>
        <end position="25"/>
    </location>
</feature>
<gene>
    <name evidence="3" type="ORF">PACLA_8A079922</name>
</gene>
<dbReference type="SUPFAM" id="SSF51197">
    <property type="entry name" value="Clavaminate synthase-like"/>
    <property type="match status" value="1"/>
</dbReference>
<dbReference type="EMBL" id="CACRXK020003707">
    <property type="protein sequence ID" value="CAB3999931.1"/>
    <property type="molecule type" value="Genomic_DNA"/>
</dbReference>
<keyword evidence="3" id="KW-0560">Oxidoreductase</keyword>
<dbReference type="PANTHER" id="PTHR20883">
    <property type="entry name" value="PHYTANOYL-COA DIOXYGENASE DOMAIN CONTAINING 1"/>
    <property type="match status" value="1"/>
</dbReference>
<protein>
    <submittedName>
        <fullName evidence="3">Phytanoyl- dioxygenase family</fullName>
    </submittedName>
</protein>
<feature type="compositionally biased region" description="Basic and acidic residues" evidence="2">
    <location>
        <begin position="10"/>
        <end position="25"/>
    </location>
</feature>
<evidence type="ECO:0000256" key="2">
    <source>
        <dbReference type="SAM" id="MobiDB-lite"/>
    </source>
</evidence>
<evidence type="ECO:0000313" key="3">
    <source>
        <dbReference type="EMBL" id="CAB3999931.1"/>
    </source>
</evidence>
<dbReference type="InterPro" id="IPR008775">
    <property type="entry name" value="Phytyl_CoA_dOase-like"/>
</dbReference>
<dbReference type="GO" id="GO:0051213">
    <property type="term" value="F:dioxygenase activity"/>
    <property type="evidence" value="ECO:0007669"/>
    <property type="project" value="UniProtKB-KW"/>
</dbReference>
<name>A0A7D9E4U1_PARCT</name>